<organism evidence="4 5">
    <name type="scientific">Adiantum capillus-veneris</name>
    <name type="common">Maidenhair fern</name>
    <dbReference type="NCBI Taxonomy" id="13818"/>
    <lineage>
        <taxon>Eukaryota</taxon>
        <taxon>Viridiplantae</taxon>
        <taxon>Streptophyta</taxon>
        <taxon>Embryophyta</taxon>
        <taxon>Tracheophyta</taxon>
        <taxon>Polypodiopsida</taxon>
        <taxon>Polypodiidae</taxon>
        <taxon>Polypodiales</taxon>
        <taxon>Pteridineae</taxon>
        <taxon>Pteridaceae</taxon>
        <taxon>Vittarioideae</taxon>
        <taxon>Adiantum</taxon>
    </lineage>
</organism>
<evidence type="ECO:0000313" key="4">
    <source>
        <dbReference type="EMBL" id="KAI5076142.1"/>
    </source>
</evidence>
<dbReference type="Pfam" id="PF06273">
    <property type="entry name" value="eIF-4B"/>
    <property type="match status" value="1"/>
</dbReference>
<dbReference type="OrthoDB" id="422005at2759"/>
<dbReference type="EMBL" id="JABFUD020000008">
    <property type="protein sequence ID" value="KAI5076142.1"/>
    <property type="molecule type" value="Genomic_DNA"/>
</dbReference>
<dbReference type="InterPro" id="IPR001878">
    <property type="entry name" value="Znf_CCHC"/>
</dbReference>
<keyword evidence="1" id="KW-0862">Zinc</keyword>
<dbReference type="AlphaFoldDB" id="A0A9D4UYL3"/>
<dbReference type="Pfam" id="PF00098">
    <property type="entry name" value="zf-CCHC"/>
    <property type="match status" value="1"/>
</dbReference>
<dbReference type="Proteomes" id="UP000886520">
    <property type="component" value="Chromosome 8"/>
</dbReference>
<evidence type="ECO:0000256" key="1">
    <source>
        <dbReference type="PROSITE-ProRule" id="PRU00047"/>
    </source>
</evidence>
<sequence length="281" mass="30120">MSLSIEEEGSSRPKLSLQPRSSSSGAPSPTSAKSTRPNPFGAARPKEQVIAEREGKKETQVLKEQANREWRSQTVLTEAQREEKKAAEAELSFAKSELEKEMDAEKAEQLAEEIANKEENLEQLLASFEKLAAQPSPSTGPKQTYEKRRDENTFAGGAFSHGGAYAGQEANFGGSAKPVSSYGDMWGGGRKSGKQATCYTCGEVGHFSRDCSQGSSYNGALGGGGYGSRGGSSYSNMGGGQPLNYEYNAGPTDYYGGSPDAQGCLYSDWKLYQGREHGTDI</sequence>
<dbReference type="InterPro" id="IPR036875">
    <property type="entry name" value="Znf_CCHC_sf"/>
</dbReference>
<keyword evidence="5" id="KW-1185">Reference proteome</keyword>
<feature type="region of interest" description="Disordered" evidence="2">
    <location>
        <begin position="1"/>
        <end position="83"/>
    </location>
</feature>
<protein>
    <recommendedName>
        <fullName evidence="3">CCHC-type domain-containing protein</fullName>
    </recommendedName>
</protein>
<evidence type="ECO:0000313" key="5">
    <source>
        <dbReference type="Proteomes" id="UP000886520"/>
    </source>
</evidence>
<accession>A0A9D4UYL3</accession>
<keyword evidence="1" id="KW-0863">Zinc-finger</keyword>
<feature type="compositionally biased region" description="Basic and acidic residues" evidence="2">
    <location>
        <begin position="44"/>
        <end position="71"/>
    </location>
</feature>
<name>A0A9D4UYL3_ADICA</name>
<evidence type="ECO:0000256" key="2">
    <source>
        <dbReference type="SAM" id="MobiDB-lite"/>
    </source>
</evidence>
<dbReference type="Gene3D" id="4.10.60.10">
    <property type="entry name" value="Zinc finger, CCHC-type"/>
    <property type="match status" value="1"/>
</dbReference>
<dbReference type="GO" id="GO:0003743">
    <property type="term" value="F:translation initiation factor activity"/>
    <property type="evidence" value="ECO:0007669"/>
    <property type="project" value="InterPro"/>
</dbReference>
<feature type="compositionally biased region" description="Low complexity" evidence="2">
    <location>
        <begin position="12"/>
        <end position="35"/>
    </location>
</feature>
<dbReference type="InterPro" id="IPR010433">
    <property type="entry name" value="EIF-4B_pln"/>
</dbReference>
<dbReference type="SUPFAM" id="SSF57756">
    <property type="entry name" value="Retrovirus zinc finger-like domains"/>
    <property type="match status" value="1"/>
</dbReference>
<dbReference type="PROSITE" id="PS50158">
    <property type="entry name" value="ZF_CCHC"/>
    <property type="match status" value="1"/>
</dbReference>
<evidence type="ECO:0000259" key="3">
    <source>
        <dbReference type="PROSITE" id="PS50158"/>
    </source>
</evidence>
<dbReference type="GO" id="GO:0008270">
    <property type="term" value="F:zinc ion binding"/>
    <property type="evidence" value="ECO:0007669"/>
    <property type="project" value="UniProtKB-KW"/>
</dbReference>
<reference evidence="4" key="1">
    <citation type="submission" date="2021-01" db="EMBL/GenBank/DDBJ databases">
        <title>Adiantum capillus-veneris genome.</title>
        <authorList>
            <person name="Fang Y."/>
            <person name="Liao Q."/>
        </authorList>
    </citation>
    <scope>NUCLEOTIDE SEQUENCE</scope>
    <source>
        <strain evidence="4">H3</strain>
        <tissue evidence="4">Leaf</tissue>
    </source>
</reference>
<feature type="domain" description="CCHC-type" evidence="3">
    <location>
        <begin position="198"/>
        <end position="213"/>
    </location>
</feature>
<dbReference type="GO" id="GO:0003676">
    <property type="term" value="F:nucleic acid binding"/>
    <property type="evidence" value="ECO:0007669"/>
    <property type="project" value="InterPro"/>
</dbReference>
<comment type="caution">
    <text evidence="4">The sequence shown here is derived from an EMBL/GenBank/DDBJ whole genome shotgun (WGS) entry which is preliminary data.</text>
</comment>
<keyword evidence="1" id="KW-0479">Metal-binding</keyword>
<proteinExistence type="predicted"/>
<dbReference type="SMART" id="SM00343">
    <property type="entry name" value="ZnF_C2HC"/>
    <property type="match status" value="1"/>
</dbReference>
<gene>
    <name evidence="4" type="ORF">GOP47_0008207</name>
</gene>